<dbReference type="VEuPathDB" id="FungiDB:BO78DRAFT_207582"/>
<proteinExistence type="predicted"/>
<dbReference type="EMBL" id="KZ826385">
    <property type="protein sequence ID" value="PYI03058.1"/>
    <property type="molecule type" value="Genomic_DNA"/>
</dbReference>
<evidence type="ECO:0000313" key="1">
    <source>
        <dbReference type="EMBL" id="PYI03058.1"/>
    </source>
</evidence>
<sequence>MGKNEGKSVSQSVRMAWKQQQHLDCRNGPGMASRPGRRLFLLSFSHFFGREMSQPPALVELAPSTSASCNHWPRAPIIRCTKVDGATGSSSVPGAIPAAVGPWVSLSGCKQAKRAVVRLMAAVRIRRQTRSPWGFCPWNKGLLSSGYHGWTGWRRLIDSASFRSQVAHRIWTPFYLKLFCPALPTIPSNYGIQSVIPSLDLG</sequence>
<dbReference type="AlphaFoldDB" id="A0A319E904"/>
<organism evidence="1 2">
    <name type="scientific">Aspergillus sclerotiicarbonarius (strain CBS 121057 / IBT 28362)</name>
    <dbReference type="NCBI Taxonomy" id="1448318"/>
    <lineage>
        <taxon>Eukaryota</taxon>
        <taxon>Fungi</taxon>
        <taxon>Dikarya</taxon>
        <taxon>Ascomycota</taxon>
        <taxon>Pezizomycotina</taxon>
        <taxon>Eurotiomycetes</taxon>
        <taxon>Eurotiomycetidae</taxon>
        <taxon>Eurotiales</taxon>
        <taxon>Aspergillaceae</taxon>
        <taxon>Aspergillus</taxon>
        <taxon>Aspergillus subgen. Circumdati</taxon>
    </lineage>
</organism>
<dbReference type="OrthoDB" id="10448335at2759"/>
<evidence type="ECO:0000313" key="2">
    <source>
        <dbReference type="Proteomes" id="UP000248423"/>
    </source>
</evidence>
<reference evidence="1 2" key="1">
    <citation type="submission" date="2018-02" db="EMBL/GenBank/DDBJ databases">
        <title>The genomes of Aspergillus section Nigri reveals drivers in fungal speciation.</title>
        <authorList>
            <consortium name="DOE Joint Genome Institute"/>
            <person name="Vesth T.C."/>
            <person name="Nybo J."/>
            <person name="Theobald S."/>
            <person name="Brandl J."/>
            <person name="Frisvad J.C."/>
            <person name="Nielsen K.F."/>
            <person name="Lyhne E.K."/>
            <person name="Kogle M.E."/>
            <person name="Kuo A."/>
            <person name="Riley R."/>
            <person name="Clum A."/>
            <person name="Nolan M."/>
            <person name="Lipzen A."/>
            <person name="Salamov A."/>
            <person name="Henrissat B."/>
            <person name="Wiebenga A."/>
            <person name="De vries R.P."/>
            <person name="Grigoriev I.V."/>
            <person name="Mortensen U.H."/>
            <person name="Andersen M.R."/>
            <person name="Baker S.E."/>
        </authorList>
    </citation>
    <scope>NUCLEOTIDE SEQUENCE [LARGE SCALE GENOMIC DNA]</scope>
    <source>
        <strain evidence="1 2">CBS 121057</strain>
    </source>
</reference>
<protein>
    <submittedName>
        <fullName evidence="1">Uncharacterized protein</fullName>
    </submittedName>
</protein>
<name>A0A319E904_ASPSB</name>
<keyword evidence="2" id="KW-1185">Reference proteome</keyword>
<gene>
    <name evidence="1" type="ORF">BO78DRAFT_207582</name>
</gene>
<accession>A0A319E904</accession>
<dbReference type="Proteomes" id="UP000248423">
    <property type="component" value="Unassembled WGS sequence"/>
</dbReference>